<sequence length="118" mass="12912">MTAPPPPPNAGDGCLSTDTALPFPRRKGGYPSDLSRSPPLYCQRRDCHVFIGGADFKQQSLFHWSPALAPIGALFDGSRPAQTREPTVPKSYGRRTQPTSKQIPKPSLKRNKVDLQLA</sequence>
<comment type="caution">
    <text evidence="2">The sequence shown here is derived from an EMBL/GenBank/DDBJ whole genome shotgun (WGS) entry which is preliminary data.</text>
</comment>
<evidence type="ECO:0000313" key="2">
    <source>
        <dbReference type="EMBL" id="KAJ1176529.1"/>
    </source>
</evidence>
<dbReference type="Proteomes" id="UP001066276">
    <property type="component" value="Chromosome 3_2"/>
</dbReference>
<name>A0AAV7TKS0_PLEWA</name>
<gene>
    <name evidence="2" type="ORF">NDU88_001807</name>
</gene>
<evidence type="ECO:0000313" key="3">
    <source>
        <dbReference type="Proteomes" id="UP001066276"/>
    </source>
</evidence>
<protein>
    <submittedName>
        <fullName evidence="2">Uncharacterized protein</fullName>
    </submittedName>
</protein>
<proteinExistence type="predicted"/>
<reference evidence="2" key="1">
    <citation type="journal article" date="2022" name="bioRxiv">
        <title>Sequencing and chromosome-scale assembly of the giantPleurodeles waltlgenome.</title>
        <authorList>
            <person name="Brown T."/>
            <person name="Elewa A."/>
            <person name="Iarovenko S."/>
            <person name="Subramanian E."/>
            <person name="Araus A.J."/>
            <person name="Petzold A."/>
            <person name="Susuki M."/>
            <person name="Suzuki K.-i.T."/>
            <person name="Hayashi T."/>
            <person name="Toyoda A."/>
            <person name="Oliveira C."/>
            <person name="Osipova E."/>
            <person name="Leigh N.D."/>
            <person name="Simon A."/>
            <person name="Yun M.H."/>
        </authorList>
    </citation>
    <scope>NUCLEOTIDE SEQUENCE</scope>
    <source>
        <strain evidence="2">20211129_DDA</strain>
        <tissue evidence="2">Liver</tissue>
    </source>
</reference>
<dbReference type="AlphaFoldDB" id="A0AAV7TKS0"/>
<feature type="region of interest" description="Disordered" evidence="1">
    <location>
        <begin position="1"/>
        <end position="37"/>
    </location>
</feature>
<dbReference type="EMBL" id="JANPWB010000006">
    <property type="protein sequence ID" value="KAJ1176529.1"/>
    <property type="molecule type" value="Genomic_DNA"/>
</dbReference>
<evidence type="ECO:0000256" key="1">
    <source>
        <dbReference type="SAM" id="MobiDB-lite"/>
    </source>
</evidence>
<keyword evidence="3" id="KW-1185">Reference proteome</keyword>
<accession>A0AAV7TKS0</accession>
<organism evidence="2 3">
    <name type="scientific">Pleurodeles waltl</name>
    <name type="common">Iberian ribbed newt</name>
    <dbReference type="NCBI Taxonomy" id="8319"/>
    <lineage>
        <taxon>Eukaryota</taxon>
        <taxon>Metazoa</taxon>
        <taxon>Chordata</taxon>
        <taxon>Craniata</taxon>
        <taxon>Vertebrata</taxon>
        <taxon>Euteleostomi</taxon>
        <taxon>Amphibia</taxon>
        <taxon>Batrachia</taxon>
        <taxon>Caudata</taxon>
        <taxon>Salamandroidea</taxon>
        <taxon>Salamandridae</taxon>
        <taxon>Pleurodelinae</taxon>
        <taxon>Pleurodeles</taxon>
    </lineage>
</organism>
<feature type="region of interest" description="Disordered" evidence="1">
    <location>
        <begin position="75"/>
        <end position="118"/>
    </location>
</feature>